<dbReference type="InterPro" id="IPR000073">
    <property type="entry name" value="AB_hydrolase_1"/>
</dbReference>
<dbReference type="Pfam" id="PF12697">
    <property type="entry name" value="Abhydrolase_6"/>
    <property type="match status" value="1"/>
</dbReference>
<accession>A0A7S0CXL9</accession>
<dbReference type="PRINTS" id="PR00412">
    <property type="entry name" value="EPOXHYDRLASE"/>
</dbReference>
<keyword evidence="1" id="KW-1133">Transmembrane helix</keyword>
<dbReference type="SUPFAM" id="SSF53474">
    <property type="entry name" value="alpha/beta-Hydrolases"/>
    <property type="match status" value="1"/>
</dbReference>
<protein>
    <recommendedName>
        <fullName evidence="2">AB hydrolase-1 domain-containing protein</fullName>
    </recommendedName>
</protein>
<reference evidence="3" key="1">
    <citation type="submission" date="2021-01" db="EMBL/GenBank/DDBJ databases">
        <authorList>
            <person name="Corre E."/>
            <person name="Pelletier E."/>
            <person name="Niang G."/>
            <person name="Scheremetjew M."/>
            <person name="Finn R."/>
            <person name="Kale V."/>
            <person name="Holt S."/>
            <person name="Cochrane G."/>
            <person name="Meng A."/>
            <person name="Brown T."/>
            <person name="Cohen L."/>
        </authorList>
    </citation>
    <scope>NUCLEOTIDE SEQUENCE</scope>
    <source>
        <strain evidence="3">CCAC1681</strain>
    </source>
</reference>
<dbReference type="EMBL" id="HBEN01005240">
    <property type="protein sequence ID" value="CAD8436710.1"/>
    <property type="molecule type" value="Transcribed_RNA"/>
</dbReference>
<feature type="transmembrane region" description="Helical" evidence="1">
    <location>
        <begin position="164"/>
        <end position="185"/>
    </location>
</feature>
<evidence type="ECO:0000259" key="2">
    <source>
        <dbReference type="Pfam" id="PF12697"/>
    </source>
</evidence>
<dbReference type="Gene3D" id="3.40.50.1820">
    <property type="entry name" value="alpha/beta hydrolase"/>
    <property type="match status" value="1"/>
</dbReference>
<sequence>MSHGTLTPPTPPEFGVEDGYERETNVAPLLETNDFCGTGTNGGDDGAAGLDDNRLVPLLDPRGHGLCPGWWCERCGAFCFFFTVCTASLIASAATMAVCVADTGSMVMVYSFLAPEFQILKPQTTFAYRFNHTLNDLVWSSWVRTFLALASHAASRLDNLYTPYLFVSAALLVVCGVHAGLKARYFDYGGNEVDRTIAPLMFAITITACLAHVAVAFSMRVHARKKLRRQAATRAGVLGFRFSETGELRGVDGVAGFDGFDASASASAARSPHRVGTSRQLVYSDGEVPADALADADSRFATIRGVRIHYKDSFTFSAEDQSVGDGGAESGFFPPDAAVVFVHGFGAGAFSWRKIAPSLATTLGVRVISLDRPGFGLSARPKRGEFSESDSPYDVLEQARIVIELCAFLGVERVLFVGHADGCLVAMRAATEAEEMTPLEDASLEKKSGSNKVRVAGLALLAADARLDAAVPAPVRLLLNTKLGEKMLRPLLRTEMGEVANRRAWFDRSKLNGETLRLYQLPLCIEGWDSALMEAARTRQKMTQRDISIALEALKDTPTLMVTGADDVVAPPTRAIAVAAELRRCALKILPRCGHLPHEESPRALLEALRPFVLETLQRGRGRASLLEEP</sequence>
<feature type="domain" description="AB hydrolase-1" evidence="2">
    <location>
        <begin position="339"/>
        <end position="607"/>
    </location>
</feature>
<gene>
    <name evidence="3" type="ORF">MSP1401_LOCUS4288</name>
</gene>
<proteinExistence type="predicted"/>
<evidence type="ECO:0000313" key="3">
    <source>
        <dbReference type="EMBL" id="CAD8436710.1"/>
    </source>
</evidence>
<dbReference type="PANTHER" id="PTHR43689">
    <property type="entry name" value="HYDROLASE"/>
    <property type="match status" value="1"/>
</dbReference>
<dbReference type="GO" id="GO:0003824">
    <property type="term" value="F:catalytic activity"/>
    <property type="evidence" value="ECO:0007669"/>
    <property type="project" value="InterPro"/>
</dbReference>
<name>A0A7S0CXL9_MICPS</name>
<dbReference type="InterPro" id="IPR000639">
    <property type="entry name" value="Epox_hydrolase-like"/>
</dbReference>
<dbReference type="PANTHER" id="PTHR43689:SF8">
    <property type="entry name" value="ALPHA_BETA-HYDROLASES SUPERFAMILY PROTEIN"/>
    <property type="match status" value="1"/>
</dbReference>
<feature type="transmembrane region" description="Helical" evidence="1">
    <location>
        <begin position="197"/>
        <end position="219"/>
    </location>
</feature>
<dbReference type="AlphaFoldDB" id="A0A7S0CXL9"/>
<dbReference type="InterPro" id="IPR029058">
    <property type="entry name" value="AB_hydrolase_fold"/>
</dbReference>
<organism evidence="3">
    <name type="scientific">Micromonas pusilla</name>
    <name type="common">Picoplanktonic green alga</name>
    <name type="synonym">Chromulina pusilla</name>
    <dbReference type="NCBI Taxonomy" id="38833"/>
    <lineage>
        <taxon>Eukaryota</taxon>
        <taxon>Viridiplantae</taxon>
        <taxon>Chlorophyta</taxon>
        <taxon>Mamiellophyceae</taxon>
        <taxon>Mamiellales</taxon>
        <taxon>Mamiellaceae</taxon>
        <taxon>Micromonas</taxon>
    </lineage>
</organism>
<evidence type="ECO:0000256" key="1">
    <source>
        <dbReference type="SAM" id="Phobius"/>
    </source>
</evidence>
<keyword evidence="1" id="KW-0812">Transmembrane</keyword>
<keyword evidence="1" id="KW-0472">Membrane</keyword>